<comment type="caution">
    <text evidence="1">The sequence shown here is derived from an EMBL/GenBank/DDBJ whole genome shotgun (WGS) entry which is preliminary data.</text>
</comment>
<dbReference type="Proteomes" id="UP001239111">
    <property type="component" value="Chromosome 4"/>
</dbReference>
<protein>
    <submittedName>
        <fullName evidence="1">Uncharacterized protein</fullName>
    </submittedName>
</protein>
<dbReference type="EMBL" id="CM056744">
    <property type="protein sequence ID" value="KAJ8667278.1"/>
    <property type="molecule type" value="Genomic_DNA"/>
</dbReference>
<evidence type="ECO:0000313" key="2">
    <source>
        <dbReference type="Proteomes" id="UP001239111"/>
    </source>
</evidence>
<reference evidence="1" key="1">
    <citation type="submission" date="2023-04" db="EMBL/GenBank/DDBJ databases">
        <title>A chromosome-level genome assembly of the parasitoid wasp Eretmocerus hayati.</title>
        <authorList>
            <person name="Zhong Y."/>
            <person name="Liu S."/>
            <person name="Liu Y."/>
        </authorList>
    </citation>
    <scope>NUCLEOTIDE SEQUENCE</scope>
    <source>
        <strain evidence="1">ZJU_SS_LIU_2023</strain>
    </source>
</reference>
<name>A0ACC2N961_9HYME</name>
<sequence>MPKLKVGVGSVAGLLALTVLVTHYLSTRDCSTPSNSSSTSKTHTRLLVLILSAPDNEARRDTIRSTWLSGFLTRPSDVRAFFAVGTSGPDSSLKQLNNEAQRHNDLLLLPGLLDSYATITKKVLQAIERLYADFEFEFLLKCDDDSFVVIDGLLKELTNWQNKGTKQELYWGYFNGRAKVKRSGPWKESNWFLCDYYLPYALGGGYVLSYNLVKFIAENADLLKLHNSEDISVGLWLAPLANIERKHDTRFDTEYRSRGCSNQYLITHKQSISDMKNMYDTFAKTENLCTQEVSNYLGYLYNWNVPPSQCCDRKPGIL</sequence>
<evidence type="ECO:0000313" key="1">
    <source>
        <dbReference type="EMBL" id="KAJ8667278.1"/>
    </source>
</evidence>
<proteinExistence type="predicted"/>
<accession>A0ACC2N961</accession>
<gene>
    <name evidence="1" type="ORF">QAD02_008940</name>
</gene>
<organism evidence="1 2">
    <name type="scientific">Eretmocerus hayati</name>
    <dbReference type="NCBI Taxonomy" id="131215"/>
    <lineage>
        <taxon>Eukaryota</taxon>
        <taxon>Metazoa</taxon>
        <taxon>Ecdysozoa</taxon>
        <taxon>Arthropoda</taxon>
        <taxon>Hexapoda</taxon>
        <taxon>Insecta</taxon>
        <taxon>Pterygota</taxon>
        <taxon>Neoptera</taxon>
        <taxon>Endopterygota</taxon>
        <taxon>Hymenoptera</taxon>
        <taxon>Apocrita</taxon>
        <taxon>Proctotrupomorpha</taxon>
        <taxon>Chalcidoidea</taxon>
        <taxon>Aphelinidae</taxon>
        <taxon>Aphelininae</taxon>
        <taxon>Eretmocerus</taxon>
    </lineage>
</organism>
<keyword evidence="2" id="KW-1185">Reference proteome</keyword>